<protein>
    <recommendedName>
        <fullName evidence="2">WW domain-containing protein</fullName>
    </recommendedName>
</protein>
<accession>A0ABQ6N7B3</accession>
<feature type="compositionally biased region" description="Basic and acidic residues" evidence="1">
    <location>
        <begin position="43"/>
        <end position="53"/>
    </location>
</feature>
<dbReference type="PROSITE" id="PS50020">
    <property type="entry name" value="WW_DOMAIN_2"/>
    <property type="match status" value="1"/>
</dbReference>
<sequence length="380" mass="40586">MPTPEQAAQIRSLHAEATACRAAGDRAGALQCLKLVSQLSKGELVEPKKKEGGEGGAVGGEKGDEGGVDEAAPSPAPSDSNAGVVSGVKEGGVADADKSTTTAQAQDPPPQESADPEAEQTADAADATDATDDEQRDTWYSYETDEGNKYFYNRRSRQSVWEEPEGMIVQGKDEEEEEEGEKEGEEVRAGAGAGRRKSASPDNIVASIRRRSSAKLELPPAVAPMQALPATEEEAAPPPAPPGGSGEGKWVRCRGVTFGDGTGEDNARQEFFRNSSTGETMWEQPEGWEEAEEEEEEEEGASWEKGEGWMEELENLTPLLSGESPLPALRRLCDLSQSEGTEEEWKEGIGGSDMRLAKILFGIVARGHDPRGKDYSATFG</sequence>
<evidence type="ECO:0000313" key="4">
    <source>
        <dbReference type="Proteomes" id="UP001165060"/>
    </source>
</evidence>
<proteinExistence type="predicted"/>
<dbReference type="Proteomes" id="UP001165060">
    <property type="component" value="Unassembled WGS sequence"/>
</dbReference>
<keyword evidence="4" id="KW-1185">Reference proteome</keyword>
<feature type="domain" description="WW" evidence="2">
    <location>
        <begin position="139"/>
        <end position="166"/>
    </location>
</feature>
<comment type="caution">
    <text evidence="3">The sequence shown here is derived from an EMBL/GenBank/DDBJ whole genome shotgun (WGS) entry which is preliminary data.</text>
</comment>
<feature type="compositionally biased region" description="Low complexity" evidence="1">
    <location>
        <begin position="69"/>
        <end position="80"/>
    </location>
</feature>
<dbReference type="Gene3D" id="2.20.70.10">
    <property type="match status" value="1"/>
</dbReference>
<feature type="non-terminal residue" evidence="3">
    <location>
        <position position="380"/>
    </location>
</feature>
<dbReference type="InterPro" id="IPR001202">
    <property type="entry name" value="WW_dom"/>
</dbReference>
<evidence type="ECO:0000259" key="2">
    <source>
        <dbReference type="PROSITE" id="PS50020"/>
    </source>
</evidence>
<evidence type="ECO:0000256" key="1">
    <source>
        <dbReference type="SAM" id="MobiDB-lite"/>
    </source>
</evidence>
<gene>
    <name evidence="3" type="ORF">TeGR_g7195</name>
</gene>
<organism evidence="3 4">
    <name type="scientific">Tetraparma gracilis</name>
    <dbReference type="NCBI Taxonomy" id="2962635"/>
    <lineage>
        <taxon>Eukaryota</taxon>
        <taxon>Sar</taxon>
        <taxon>Stramenopiles</taxon>
        <taxon>Ochrophyta</taxon>
        <taxon>Bolidophyceae</taxon>
        <taxon>Parmales</taxon>
        <taxon>Triparmaceae</taxon>
        <taxon>Tetraparma</taxon>
    </lineage>
</organism>
<feature type="compositionally biased region" description="Acidic residues" evidence="1">
    <location>
        <begin position="286"/>
        <end position="301"/>
    </location>
</feature>
<dbReference type="EMBL" id="BRYB01001021">
    <property type="protein sequence ID" value="GMI41729.1"/>
    <property type="molecule type" value="Genomic_DNA"/>
</dbReference>
<evidence type="ECO:0000313" key="3">
    <source>
        <dbReference type="EMBL" id="GMI41729.1"/>
    </source>
</evidence>
<dbReference type="InterPro" id="IPR036020">
    <property type="entry name" value="WW_dom_sf"/>
</dbReference>
<dbReference type="CDD" id="cd00201">
    <property type="entry name" value="WW"/>
    <property type="match status" value="1"/>
</dbReference>
<feature type="region of interest" description="Disordered" evidence="1">
    <location>
        <begin position="38"/>
        <end position="307"/>
    </location>
</feature>
<dbReference type="SUPFAM" id="SSF51045">
    <property type="entry name" value="WW domain"/>
    <property type="match status" value="1"/>
</dbReference>
<reference evidence="3 4" key="1">
    <citation type="journal article" date="2023" name="Commun. Biol.">
        <title>Genome analysis of Parmales, the sister group of diatoms, reveals the evolutionary specialization of diatoms from phago-mixotrophs to photoautotrophs.</title>
        <authorList>
            <person name="Ban H."/>
            <person name="Sato S."/>
            <person name="Yoshikawa S."/>
            <person name="Yamada K."/>
            <person name="Nakamura Y."/>
            <person name="Ichinomiya M."/>
            <person name="Sato N."/>
            <person name="Blanc-Mathieu R."/>
            <person name="Endo H."/>
            <person name="Kuwata A."/>
            <person name="Ogata H."/>
        </authorList>
    </citation>
    <scope>NUCLEOTIDE SEQUENCE [LARGE SCALE GENOMIC DNA]</scope>
</reference>
<name>A0ABQ6N7B3_9STRA</name>
<feature type="compositionally biased region" description="Acidic residues" evidence="1">
    <location>
        <begin position="173"/>
        <end position="184"/>
    </location>
</feature>